<dbReference type="InterPro" id="IPR028082">
    <property type="entry name" value="Peripla_BP_I"/>
</dbReference>
<keyword evidence="2" id="KW-0238">DNA-binding</keyword>
<proteinExistence type="predicted"/>
<evidence type="ECO:0000256" key="3">
    <source>
        <dbReference type="ARBA" id="ARBA00023163"/>
    </source>
</evidence>
<sequence length="167" mass="18861">EESPFGVASRELLYRAGLEDCSVLLHDPTWSDDPIESGLADRYKTIARKFIERQVSGVFLMPWDILANQYISTTTAIVDDFKEAGIPVVLIDRDIVRYPSRSHLDLVGIDNFGAAFTLTEHFINLGCRRIDFFAYVTRVPTQESRIAGYLKALAFHGIRPDLAGVYY</sequence>
<dbReference type="GO" id="GO:0000976">
    <property type="term" value="F:transcription cis-regulatory region binding"/>
    <property type="evidence" value="ECO:0007669"/>
    <property type="project" value="TreeGrafter"/>
</dbReference>
<dbReference type="PANTHER" id="PTHR30146:SF109">
    <property type="entry name" value="HTH-TYPE TRANSCRIPTIONAL REGULATOR GALS"/>
    <property type="match status" value="1"/>
</dbReference>
<keyword evidence="3" id="KW-0804">Transcription</keyword>
<reference evidence="4" key="1">
    <citation type="submission" date="2013-08" db="EMBL/GenBank/DDBJ databases">
        <authorList>
            <person name="Mendez C."/>
            <person name="Richter M."/>
            <person name="Ferrer M."/>
            <person name="Sanchez J."/>
        </authorList>
    </citation>
    <scope>NUCLEOTIDE SEQUENCE</scope>
</reference>
<feature type="non-terminal residue" evidence="4">
    <location>
        <position position="1"/>
    </location>
</feature>
<organism evidence="4">
    <name type="scientific">mine drainage metagenome</name>
    <dbReference type="NCBI Taxonomy" id="410659"/>
    <lineage>
        <taxon>unclassified sequences</taxon>
        <taxon>metagenomes</taxon>
        <taxon>ecological metagenomes</taxon>
    </lineage>
</organism>
<accession>T0ZWX7</accession>
<keyword evidence="1" id="KW-0805">Transcription regulation</keyword>
<dbReference type="AlphaFoldDB" id="T0ZWX7"/>
<dbReference type="CDD" id="cd06267">
    <property type="entry name" value="PBP1_LacI_sugar_binding-like"/>
    <property type="match status" value="1"/>
</dbReference>
<dbReference type="GO" id="GO:0003700">
    <property type="term" value="F:DNA-binding transcription factor activity"/>
    <property type="evidence" value="ECO:0007669"/>
    <property type="project" value="TreeGrafter"/>
</dbReference>
<gene>
    <name evidence="4" type="ORF">B1B_11789</name>
</gene>
<dbReference type="EMBL" id="AUZY01007692">
    <property type="protein sequence ID" value="EQD49107.1"/>
    <property type="molecule type" value="Genomic_DNA"/>
</dbReference>
<name>T0ZWX7_9ZZZZ</name>
<dbReference type="PANTHER" id="PTHR30146">
    <property type="entry name" value="LACI-RELATED TRANSCRIPTIONAL REPRESSOR"/>
    <property type="match status" value="1"/>
</dbReference>
<evidence type="ECO:0000313" key="4">
    <source>
        <dbReference type="EMBL" id="EQD49107.1"/>
    </source>
</evidence>
<dbReference type="Gene3D" id="3.40.50.2300">
    <property type="match status" value="2"/>
</dbReference>
<feature type="non-terminal residue" evidence="4">
    <location>
        <position position="167"/>
    </location>
</feature>
<evidence type="ECO:0000256" key="2">
    <source>
        <dbReference type="ARBA" id="ARBA00023125"/>
    </source>
</evidence>
<protein>
    <submittedName>
        <fullName evidence="4">GntR family transcriptional regulator</fullName>
    </submittedName>
</protein>
<evidence type="ECO:0000256" key="1">
    <source>
        <dbReference type="ARBA" id="ARBA00023015"/>
    </source>
</evidence>
<reference evidence="4" key="2">
    <citation type="journal article" date="2014" name="ISME J.">
        <title>Microbial stratification in low pH oxic and suboxic macroscopic growths along an acid mine drainage.</title>
        <authorList>
            <person name="Mendez-Garcia C."/>
            <person name="Mesa V."/>
            <person name="Sprenger R.R."/>
            <person name="Richter M."/>
            <person name="Diez M.S."/>
            <person name="Solano J."/>
            <person name="Bargiela R."/>
            <person name="Golyshina O.V."/>
            <person name="Manteca A."/>
            <person name="Ramos J.L."/>
            <person name="Gallego J.R."/>
            <person name="Llorente I."/>
            <person name="Martins Dos Santos V.A."/>
            <person name="Jensen O.N."/>
            <person name="Pelaez A.I."/>
            <person name="Sanchez J."/>
            <person name="Ferrer M."/>
        </authorList>
    </citation>
    <scope>NUCLEOTIDE SEQUENCE</scope>
</reference>
<dbReference type="SUPFAM" id="SSF53822">
    <property type="entry name" value="Periplasmic binding protein-like I"/>
    <property type="match status" value="1"/>
</dbReference>
<comment type="caution">
    <text evidence="4">The sequence shown here is derived from an EMBL/GenBank/DDBJ whole genome shotgun (WGS) entry which is preliminary data.</text>
</comment>